<feature type="region of interest" description="Disordered" evidence="5">
    <location>
        <begin position="463"/>
        <end position="513"/>
    </location>
</feature>
<dbReference type="InterPro" id="IPR001356">
    <property type="entry name" value="HD"/>
</dbReference>
<evidence type="ECO:0000256" key="2">
    <source>
        <dbReference type="ARBA" id="ARBA00023155"/>
    </source>
</evidence>
<evidence type="ECO:0000313" key="7">
    <source>
        <dbReference type="EMBL" id="KAH7043926.1"/>
    </source>
</evidence>
<keyword evidence="1 4" id="KW-0238">DNA-binding</keyword>
<comment type="subcellular location">
    <subcellularLocation>
        <location evidence="4">Nucleus</location>
    </subcellularLocation>
</comment>
<proteinExistence type="predicted"/>
<feature type="compositionally biased region" description="Basic and acidic residues" evidence="5">
    <location>
        <begin position="111"/>
        <end position="136"/>
    </location>
</feature>
<dbReference type="Proteomes" id="UP000774617">
    <property type="component" value="Unassembled WGS sequence"/>
</dbReference>
<feature type="compositionally biased region" description="Polar residues" evidence="5">
    <location>
        <begin position="473"/>
        <end position="489"/>
    </location>
</feature>
<name>A0ABQ8G4P3_9PEZI</name>
<evidence type="ECO:0000256" key="3">
    <source>
        <dbReference type="ARBA" id="ARBA00023242"/>
    </source>
</evidence>
<dbReference type="Pfam" id="PF05920">
    <property type="entry name" value="Homeobox_KN"/>
    <property type="match status" value="1"/>
</dbReference>
<feature type="compositionally biased region" description="Low complexity" evidence="5">
    <location>
        <begin position="46"/>
        <end position="64"/>
    </location>
</feature>
<evidence type="ECO:0000256" key="5">
    <source>
        <dbReference type="SAM" id="MobiDB-lite"/>
    </source>
</evidence>
<comment type="caution">
    <text evidence="7">The sequence shown here is derived from an EMBL/GenBank/DDBJ whole genome shotgun (WGS) entry which is preliminary data.</text>
</comment>
<dbReference type="InterPro" id="IPR009057">
    <property type="entry name" value="Homeodomain-like_sf"/>
</dbReference>
<evidence type="ECO:0000259" key="6">
    <source>
        <dbReference type="PROSITE" id="PS50071"/>
    </source>
</evidence>
<feature type="compositionally biased region" description="Basic and acidic residues" evidence="5">
    <location>
        <begin position="14"/>
        <end position="23"/>
    </location>
</feature>
<sequence length="513" mass="57283">MSFYERSPSRSHAKSHESSERMKVGSIVHPFSPSLPAPSTPPTLPDLPELEASGHSPVHSQPQPSLQPPLTPRDRGDAAAASRPADEQEGWVVLPDTRSALLPLPQAGEQQRSDPERLSNGEARQRGEVFEHRCQEFSRQQSIPLSPTHEVPPSTTVTPELLTGQLRHGQTNSRLPGFHELAAIADQPREQQRGVDSASSPATMSYYQTSSSRTSRQNSTERPVFNDPFRAPPHSTSPLRVSDEHPRVPPPAENYTTRTEARNSVLHSGASPTPEHRKSSMRADYEPRAALPPLFPPSRAVSHDSGPPAARHQYYQSGPYPQPLQVPQELRRASEVPYRHPGYAVYPPDPYRQRPSWGSESPNYSRHYQRHDSTVYAGPEHPWGFGYPPSYSYGVDGAHPDGNGRRRRGNLPKEATALLKQWFHDHSDAPYPSDEEKSALAMQTGLSNAQISNWFINARRRTPGREAREQAKQNRQNQALMQGQQQRPQQDAEEEQLRSAHALPSGPALYHQE</sequence>
<feature type="compositionally biased region" description="Pro residues" evidence="5">
    <location>
        <begin position="33"/>
        <end position="45"/>
    </location>
</feature>
<reference evidence="7 8" key="1">
    <citation type="journal article" date="2021" name="Nat. Commun.">
        <title>Genetic determinants of endophytism in the Arabidopsis root mycobiome.</title>
        <authorList>
            <person name="Mesny F."/>
            <person name="Miyauchi S."/>
            <person name="Thiergart T."/>
            <person name="Pickel B."/>
            <person name="Atanasova L."/>
            <person name="Karlsson M."/>
            <person name="Huettel B."/>
            <person name="Barry K.W."/>
            <person name="Haridas S."/>
            <person name="Chen C."/>
            <person name="Bauer D."/>
            <person name="Andreopoulos W."/>
            <person name="Pangilinan J."/>
            <person name="LaButti K."/>
            <person name="Riley R."/>
            <person name="Lipzen A."/>
            <person name="Clum A."/>
            <person name="Drula E."/>
            <person name="Henrissat B."/>
            <person name="Kohler A."/>
            <person name="Grigoriev I.V."/>
            <person name="Martin F.M."/>
            <person name="Hacquard S."/>
        </authorList>
    </citation>
    <scope>NUCLEOTIDE SEQUENCE [LARGE SCALE GENOMIC DNA]</scope>
    <source>
        <strain evidence="7 8">MPI-SDFR-AT-0080</strain>
    </source>
</reference>
<dbReference type="SUPFAM" id="SSF46689">
    <property type="entry name" value="Homeodomain-like"/>
    <property type="match status" value="1"/>
</dbReference>
<evidence type="ECO:0000256" key="4">
    <source>
        <dbReference type="PROSITE-ProRule" id="PRU00108"/>
    </source>
</evidence>
<gene>
    <name evidence="7" type="ORF">B0J12DRAFT_742514</name>
</gene>
<organism evidence="7 8">
    <name type="scientific">Macrophomina phaseolina</name>
    <dbReference type="NCBI Taxonomy" id="35725"/>
    <lineage>
        <taxon>Eukaryota</taxon>
        <taxon>Fungi</taxon>
        <taxon>Dikarya</taxon>
        <taxon>Ascomycota</taxon>
        <taxon>Pezizomycotina</taxon>
        <taxon>Dothideomycetes</taxon>
        <taxon>Dothideomycetes incertae sedis</taxon>
        <taxon>Botryosphaeriales</taxon>
        <taxon>Botryosphaeriaceae</taxon>
        <taxon>Macrophomina</taxon>
    </lineage>
</organism>
<feature type="DNA-binding region" description="Homeobox" evidence="4">
    <location>
        <begin position="404"/>
        <end position="466"/>
    </location>
</feature>
<evidence type="ECO:0000313" key="8">
    <source>
        <dbReference type="Proteomes" id="UP000774617"/>
    </source>
</evidence>
<evidence type="ECO:0000256" key="1">
    <source>
        <dbReference type="ARBA" id="ARBA00023125"/>
    </source>
</evidence>
<feature type="domain" description="Homeobox" evidence="6">
    <location>
        <begin position="402"/>
        <end position="465"/>
    </location>
</feature>
<feature type="region of interest" description="Disordered" evidence="5">
    <location>
        <begin position="1"/>
        <end position="157"/>
    </location>
</feature>
<feature type="compositionally biased region" description="Basic and acidic residues" evidence="5">
    <location>
        <begin position="274"/>
        <end position="287"/>
    </location>
</feature>
<accession>A0ABQ8G4P3</accession>
<dbReference type="PROSITE" id="PS50071">
    <property type="entry name" value="HOMEOBOX_2"/>
    <property type="match status" value="1"/>
</dbReference>
<dbReference type="PANTHER" id="PTHR11850">
    <property type="entry name" value="HOMEOBOX PROTEIN TRANSCRIPTION FACTORS"/>
    <property type="match status" value="1"/>
</dbReference>
<protein>
    <recommendedName>
        <fullName evidence="6">Homeobox domain-containing protein</fullName>
    </recommendedName>
</protein>
<dbReference type="Gene3D" id="1.10.10.60">
    <property type="entry name" value="Homeodomain-like"/>
    <property type="match status" value="1"/>
</dbReference>
<keyword evidence="8" id="KW-1185">Reference proteome</keyword>
<feature type="region of interest" description="Disordered" evidence="5">
    <location>
        <begin position="184"/>
        <end position="324"/>
    </location>
</feature>
<dbReference type="EMBL" id="JAGTJR010000021">
    <property type="protein sequence ID" value="KAH7043926.1"/>
    <property type="molecule type" value="Genomic_DNA"/>
</dbReference>
<feature type="compositionally biased region" description="Low complexity" evidence="5">
    <location>
        <begin position="205"/>
        <end position="217"/>
    </location>
</feature>
<dbReference type="InterPro" id="IPR050224">
    <property type="entry name" value="TALE_homeobox"/>
</dbReference>
<dbReference type="SMART" id="SM00389">
    <property type="entry name" value="HOX"/>
    <property type="match status" value="1"/>
</dbReference>
<keyword evidence="2 4" id="KW-0371">Homeobox</keyword>
<keyword evidence="3 4" id="KW-0539">Nucleus</keyword>
<dbReference type="CDD" id="cd00086">
    <property type="entry name" value="homeodomain"/>
    <property type="match status" value="1"/>
</dbReference>
<feature type="compositionally biased region" description="Basic and acidic residues" evidence="5">
    <location>
        <begin position="463"/>
        <end position="472"/>
    </location>
</feature>
<dbReference type="InterPro" id="IPR008422">
    <property type="entry name" value="KN_HD"/>
</dbReference>